<keyword evidence="2" id="KW-1185">Reference proteome</keyword>
<reference evidence="1 2" key="1">
    <citation type="journal article" date="2018" name="BMC Genomics">
        <title>Genomic comparison of Trypanosoma conorhini and Trypanosoma rangeli to Trypanosoma cruzi strains of high and low virulence.</title>
        <authorList>
            <person name="Bradwell K.R."/>
            <person name="Koparde V.N."/>
            <person name="Matveyev A.V."/>
            <person name="Serrano M.G."/>
            <person name="Alves J.M."/>
            <person name="Parikh H."/>
            <person name="Huang B."/>
            <person name="Lee V."/>
            <person name="Espinosa-Alvarez O."/>
            <person name="Ortiz P.A."/>
            <person name="Costa-Martins A.G."/>
            <person name="Teixeira M.M."/>
            <person name="Buck G.A."/>
        </authorList>
    </citation>
    <scope>NUCLEOTIDE SEQUENCE [LARGE SCALE GENOMIC DNA]</scope>
    <source>
        <strain evidence="1 2">AM80</strain>
    </source>
</reference>
<evidence type="ECO:0000313" key="2">
    <source>
        <dbReference type="Proteomes" id="UP000283634"/>
    </source>
</evidence>
<organism evidence="1 2">
    <name type="scientific">Trypanosoma rangeli</name>
    <dbReference type="NCBI Taxonomy" id="5698"/>
    <lineage>
        <taxon>Eukaryota</taxon>
        <taxon>Discoba</taxon>
        <taxon>Euglenozoa</taxon>
        <taxon>Kinetoplastea</taxon>
        <taxon>Metakinetoplastina</taxon>
        <taxon>Trypanosomatida</taxon>
        <taxon>Trypanosomatidae</taxon>
        <taxon>Trypanosoma</taxon>
        <taxon>Herpetosoma</taxon>
    </lineage>
</organism>
<name>A0A3R7N225_TRYRA</name>
<dbReference type="RefSeq" id="XP_029233108.1">
    <property type="nucleotide sequence ID" value="XM_029387051.1"/>
</dbReference>
<comment type="caution">
    <text evidence="1">The sequence shown here is derived from an EMBL/GenBank/DDBJ whole genome shotgun (WGS) entry which is preliminary data.</text>
</comment>
<dbReference type="GeneID" id="40334366"/>
<accession>A0A3R7N225</accession>
<proteinExistence type="predicted"/>
<dbReference type="Proteomes" id="UP000283634">
    <property type="component" value="Unassembled WGS sequence"/>
</dbReference>
<gene>
    <name evidence="1" type="ORF">TraAM80_10433</name>
</gene>
<sequence>MSRAPLLLRHPHYFFWAAEDFHHWLRGRRKKAFGETLCWVTGGWRETAADDGVCALQEDGAPDGPCGGARHAAHLRHAGVHHALRIRGGLFAPTAMRPVSDTARAKKFRLRRRRV</sequence>
<dbReference type="AlphaFoldDB" id="A0A3R7N225"/>
<evidence type="ECO:0000313" key="1">
    <source>
        <dbReference type="EMBL" id="RNE95057.1"/>
    </source>
</evidence>
<protein>
    <submittedName>
        <fullName evidence="1">Uncharacterized protein</fullName>
    </submittedName>
</protein>
<dbReference type="EMBL" id="MKGL01000962">
    <property type="protein sequence ID" value="RNE95057.1"/>
    <property type="molecule type" value="Genomic_DNA"/>
</dbReference>